<evidence type="ECO:0000256" key="3">
    <source>
        <dbReference type="ARBA" id="ARBA00022827"/>
    </source>
</evidence>
<dbReference type="PANTHER" id="PTHR48105">
    <property type="entry name" value="THIOREDOXIN REDUCTASE 1-RELATED-RELATED"/>
    <property type="match status" value="1"/>
</dbReference>
<dbReference type="RefSeq" id="WP_095406407.1">
    <property type="nucleotide sequence ID" value="NZ_NOJZ02000002.1"/>
</dbReference>
<keyword evidence="3 7" id="KW-0274">FAD</keyword>
<comment type="subunit">
    <text evidence="7">Homodimer.</text>
</comment>
<dbReference type="GO" id="GO:0004791">
    <property type="term" value="F:thioredoxin-disulfide reductase (NADPH) activity"/>
    <property type="evidence" value="ECO:0007669"/>
    <property type="project" value="UniProtKB-UniRule"/>
</dbReference>
<protein>
    <recommendedName>
        <fullName evidence="7">Thioredoxin reductase</fullName>
        <ecNumber evidence="7">1.8.1.9</ecNumber>
    </recommendedName>
</protein>
<comment type="catalytic activity">
    <reaction evidence="7">
        <text>[thioredoxin]-dithiol + NADP(+) = [thioredoxin]-disulfide + NADPH + H(+)</text>
        <dbReference type="Rhea" id="RHEA:20345"/>
        <dbReference type="Rhea" id="RHEA-COMP:10698"/>
        <dbReference type="Rhea" id="RHEA-COMP:10700"/>
        <dbReference type="ChEBI" id="CHEBI:15378"/>
        <dbReference type="ChEBI" id="CHEBI:29950"/>
        <dbReference type="ChEBI" id="CHEBI:50058"/>
        <dbReference type="ChEBI" id="CHEBI:57783"/>
        <dbReference type="ChEBI" id="CHEBI:58349"/>
        <dbReference type="EC" id="1.8.1.9"/>
    </reaction>
</comment>
<evidence type="ECO:0000256" key="2">
    <source>
        <dbReference type="ARBA" id="ARBA00022630"/>
    </source>
</evidence>
<evidence type="ECO:0000256" key="7">
    <source>
        <dbReference type="RuleBase" id="RU003880"/>
    </source>
</evidence>
<comment type="caution">
    <text evidence="10">The sequence shown here is derived from an EMBL/GenBank/DDBJ whole genome shotgun (WGS) entry which is preliminary data.</text>
</comment>
<evidence type="ECO:0000313" key="10">
    <source>
        <dbReference type="EMBL" id="RDY24489.1"/>
    </source>
</evidence>
<dbReference type="InterPro" id="IPR023753">
    <property type="entry name" value="FAD/NAD-binding_dom"/>
</dbReference>
<dbReference type="AlphaFoldDB" id="A0A371IVK5"/>
<gene>
    <name evidence="10" type="primary">trxB</name>
    <name evidence="10" type="ORF">CHF27_002290</name>
</gene>
<keyword evidence="6 7" id="KW-0676">Redox-active center</keyword>
<dbReference type="Pfam" id="PF07992">
    <property type="entry name" value="Pyr_redox_2"/>
    <property type="match status" value="1"/>
</dbReference>
<dbReference type="EMBL" id="NOJZ02000002">
    <property type="protein sequence ID" value="RDY24489.1"/>
    <property type="molecule type" value="Genomic_DNA"/>
</dbReference>
<keyword evidence="5" id="KW-1015">Disulfide bond</keyword>
<dbReference type="Gene3D" id="3.50.50.60">
    <property type="entry name" value="FAD/NAD(P)-binding domain"/>
    <property type="match status" value="2"/>
</dbReference>
<accession>A0A371IVK5</accession>
<comment type="similarity">
    <text evidence="1 7">Belongs to the class-II pyridine nucleotide-disulfide oxidoreductase family.</text>
</comment>
<keyword evidence="4 7" id="KW-0560">Oxidoreductase</keyword>
<evidence type="ECO:0000256" key="5">
    <source>
        <dbReference type="ARBA" id="ARBA00023157"/>
    </source>
</evidence>
<name>A0A371IVK5_9FIRM</name>
<dbReference type="Proteomes" id="UP000243494">
    <property type="component" value="Unassembled WGS sequence"/>
</dbReference>
<dbReference type="PRINTS" id="PR00368">
    <property type="entry name" value="FADPNR"/>
</dbReference>
<keyword evidence="11" id="KW-1185">Reference proteome</keyword>
<keyword evidence="8" id="KW-0521">NADP</keyword>
<dbReference type="SUPFAM" id="SSF51905">
    <property type="entry name" value="FAD/NAD(P)-binding domain"/>
    <property type="match status" value="2"/>
</dbReference>
<dbReference type="EC" id="1.8.1.9" evidence="7"/>
<keyword evidence="2 7" id="KW-0285">Flavoprotein</keyword>
<reference evidence="10 11" key="1">
    <citation type="journal article" date="2017" name="Genome Announc.">
        <title>Draft Genome Sequence of Romboutsia maritimum sp. nov. Strain CCRI-22766(T), Isolated from Coastal Estuarine Mud.</title>
        <authorList>
            <person name="Maheux A.F."/>
            <person name="Boudreau D.K."/>
            <person name="Berube E."/>
            <person name="Boissinot M."/>
            <person name="Raymond F."/>
            <person name="Brodeur S."/>
            <person name="Corbeil J."/>
            <person name="Brightwell G."/>
            <person name="Broda D."/>
            <person name="Omar R.F."/>
            <person name="Bergeron M.G."/>
        </authorList>
    </citation>
    <scope>NUCLEOTIDE SEQUENCE [LARGE SCALE GENOMIC DNA]</scope>
    <source>
        <strain evidence="10 11">CCRI-22766</strain>
    </source>
</reference>
<dbReference type="OrthoDB" id="9806179at2"/>
<evidence type="ECO:0000256" key="8">
    <source>
        <dbReference type="RuleBase" id="RU003881"/>
    </source>
</evidence>
<dbReference type="InterPro" id="IPR005982">
    <property type="entry name" value="Thioredox_Rdtase"/>
</dbReference>
<comment type="cofactor">
    <cofactor evidence="8">
        <name>FAD</name>
        <dbReference type="ChEBI" id="CHEBI:57692"/>
    </cofactor>
    <text evidence="8">Binds 1 FAD per subunit.</text>
</comment>
<evidence type="ECO:0000259" key="9">
    <source>
        <dbReference type="Pfam" id="PF07992"/>
    </source>
</evidence>
<sequence length="312" mass="34443">MHELYDLIIIGSGPAGLSAAIYGSRARLKTLVIEKTQIGGQILNTYEIENYPGAQESLTGKKLIKRMIEQAKSFGAEIIKDEILEVEIIKDIKLLKGQKKEYKCKTLIIATGTTPKKLGIKGEEEFISKGVSYCAICDGDFFTDLEVFVVGGGDSAVKEAIFLTKFARKVTIVYRNSNLKCTKVLEEKSRKNEKISFLFNTVIEEIKGDGILESIFFKNTITNEVNEYICKEEDGTMGLFIFIGNKPKTGLFKNKLDMDSIGYIITDENMKTSIDGVFAAGDCRSKSVRQVITASSDGAIAAIMADEFIGNK</sequence>
<dbReference type="InterPro" id="IPR050097">
    <property type="entry name" value="Ferredoxin-NADP_redctase_2"/>
</dbReference>
<evidence type="ECO:0000256" key="6">
    <source>
        <dbReference type="ARBA" id="ARBA00023284"/>
    </source>
</evidence>
<evidence type="ECO:0000313" key="11">
    <source>
        <dbReference type="Proteomes" id="UP000243494"/>
    </source>
</evidence>
<proteinExistence type="inferred from homology"/>
<feature type="domain" description="FAD/NAD(P)-binding" evidence="9">
    <location>
        <begin position="5"/>
        <end position="298"/>
    </location>
</feature>
<dbReference type="GO" id="GO:0005737">
    <property type="term" value="C:cytoplasm"/>
    <property type="evidence" value="ECO:0007669"/>
    <property type="project" value="InterPro"/>
</dbReference>
<dbReference type="NCBIfam" id="TIGR01292">
    <property type="entry name" value="TRX_reduct"/>
    <property type="match status" value="1"/>
</dbReference>
<organism evidence="10 11">
    <name type="scientific">Romboutsia maritimum</name>
    <dbReference type="NCBI Taxonomy" id="2020948"/>
    <lineage>
        <taxon>Bacteria</taxon>
        <taxon>Bacillati</taxon>
        <taxon>Bacillota</taxon>
        <taxon>Clostridia</taxon>
        <taxon>Peptostreptococcales</taxon>
        <taxon>Peptostreptococcaceae</taxon>
        <taxon>Romboutsia</taxon>
    </lineage>
</organism>
<dbReference type="InterPro" id="IPR036188">
    <property type="entry name" value="FAD/NAD-bd_sf"/>
</dbReference>
<evidence type="ECO:0000256" key="4">
    <source>
        <dbReference type="ARBA" id="ARBA00023002"/>
    </source>
</evidence>
<evidence type="ECO:0000256" key="1">
    <source>
        <dbReference type="ARBA" id="ARBA00009333"/>
    </source>
</evidence>
<dbReference type="PRINTS" id="PR00469">
    <property type="entry name" value="PNDRDTASEII"/>
</dbReference>
<dbReference type="GO" id="GO:0019430">
    <property type="term" value="P:removal of superoxide radicals"/>
    <property type="evidence" value="ECO:0007669"/>
    <property type="project" value="UniProtKB-UniRule"/>
</dbReference>
<dbReference type="InterPro" id="IPR008255">
    <property type="entry name" value="Pyr_nucl-diS_OxRdtase_2_AS"/>
</dbReference>
<dbReference type="PROSITE" id="PS00573">
    <property type="entry name" value="PYRIDINE_REDOX_2"/>
    <property type="match status" value="1"/>
</dbReference>